<keyword evidence="5" id="KW-0067">ATP-binding</keyword>
<dbReference type="InterPro" id="IPR004014">
    <property type="entry name" value="ATPase_P-typ_cation-transptr_N"/>
</dbReference>
<name>A0A0E9LZS0_9BACT</name>
<feature type="compositionally biased region" description="Basic and acidic residues" evidence="10">
    <location>
        <begin position="29"/>
        <end position="46"/>
    </location>
</feature>
<dbReference type="SUPFAM" id="SSF81665">
    <property type="entry name" value="Calcium ATPase, transmembrane domain M"/>
    <property type="match status" value="1"/>
</dbReference>
<keyword evidence="13" id="KW-0378">Hydrolase</keyword>
<feature type="region of interest" description="Disordered" evidence="10">
    <location>
        <begin position="29"/>
        <end position="49"/>
    </location>
</feature>
<dbReference type="InterPro" id="IPR001757">
    <property type="entry name" value="P_typ_ATPase"/>
</dbReference>
<keyword evidence="4" id="KW-0547">Nucleotide-binding</keyword>
<dbReference type="InterPro" id="IPR023299">
    <property type="entry name" value="ATPase_P-typ_cyto_dom_N"/>
</dbReference>
<evidence type="ECO:0000256" key="2">
    <source>
        <dbReference type="ARBA" id="ARBA00022553"/>
    </source>
</evidence>
<feature type="region of interest" description="Disordered" evidence="10">
    <location>
        <begin position="538"/>
        <end position="558"/>
    </location>
</feature>
<dbReference type="GO" id="GO:0016887">
    <property type="term" value="F:ATP hydrolysis activity"/>
    <property type="evidence" value="ECO:0007669"/>
    <property type="project" value="InterPro"/>
</dbReference>
<keyword evidence="8 11" id="KW-1133">Transmembrane helix</keyword>
<dbReference type="Proteomes" id="UP000032900">
    <property type="component" value="Unassembled WGS sequence"/>
</dbReference>
<evidence type="ECO:0000313" key="13">
    <source>
        <dbReference type="EMBL" id="GAO30808.1"/>
    </source>
</evidence>
<dbReference type="SUPFAM" id="SSF81660">
    <property type="entry name" value="Metal cation-transporting ATPase, ATP-binding domain N"/>
    <property type="match status" value="1"/>
</dbReference>
<dbReference type="NCBIfam" id="TIGR01494">
    <property type="entry name" value="ATPase_P-type"/>
    <property type="match status" value="2"/>
</dbReference>
<dbReference type="Pfam" id="PF13246">
    <property type="entry name" value="Cation_ATPase"/>
    <property type="match status" value="1"/>
</dbReference>
<dbReference type="InterPro" id="IPR008250">
    <property type="entry name" value="ATPase_P-typ_transduc_dom_A_sf"/>
</dbReference>
<dbReference type="STRING" id="1236989.JCM15548_13121"/>
<sequence>MASNQENQNKQKWHTMSAEEVLESLSSDIEKGLSDNEVQKRTEKYGPNEIPKGKKRSWLSRLLMQFHNVLIYVLMGAAVITALMEHWIDTWVIVAVVIINALIGFIQEGKAEKALESIRKMLSLETVVIRGGEKQTIDADKLVPGDIVFLKSGDKVPADVRLVKSKDFRVEESALTGESTAVEKNTDPADESAVLGDQLSMAFSGTVVVYGKSTAVVVRTGAETEIGRINQMISSVEDKTTPLLRQIEKFGKKLSVAIMLLAGAFFAFGYFVRDYALSELFLAAIGIIVASIPEGLPAIMTITLAIGVQRMAQRNAIIRRLPSVETLGAVNVICSDKTGTLSRNEMTAKTIITADKTYKISGTGYNPEGKFTQDDSDVKPEEDKVLLQLLRAARVCNNSEIGKDENGNWKLTGAPTEGALLTMSYKAGLKDFKPERMDTIPFESEHKYMASLNRVDDETTVFLSGAPEKILELCDKQYTEAGDEPLDEGYWEEKMQEAAADGQRMLALAFNITDKNRSEIEKEDLKKKKTFLGLVGIIDPPRKKPSGPSKNARAPVFR</sequence>
<organism evidence="13 14">
    <name type="scientific">Geofilum rubicundum JCM 15548</name>
    <dbReference type="NCBI Taxonomy" id="1236989"/>
    <lineage>
        <taxon>Bacteria</taxon>
        <taxon>Pseudomonadati</taxon>
        <taxon>Bacteroidota</taxon>
        <taxon>Bacteroidia</taxon>
        <taxon>Marinilabiliales</taxon>
        <taxon>Marinilabiliaceae</taxon>
        <taxon>Geofilum</taxon>
    </lineage>
</organism>
<dbReference type="EMBL" id="BAZW01000030">
    <property type="protein sequence ID" value="GAO30808.1"/>
    <property type="molecule type" value="Genomic_DNA"/>
</dbReference>
<dbReference type="Pfam" id="PF00690">
    <property type="entry name" value="Cation_ATPase_N"/>
    <property type="match status" value="1"/>
</dbReference>
<evidence type="ECO:0000256" key="6">
    <source>
        <dbReference type="ARBA" id="ARBA00022842"/>
    </source>
</evidence>
<dbReference type="Gene3D" id="3.40.1110.10">
    <property type="entry name" value="Calcium-transporting ATPase, cytoplasmic domain N"/>
    <property type="match status" value="1"/>
</dbReference>
<keyword evidence="6" id="KW-0460">Magnesium</keyword>
<keyword evidence="9 11" id="KW-0472">Membrane</keyword>
<feature type="transmembrane region" description="Helical" evidence="11">
    <location>
        <begin position="62"/>
        <end position="84"/>
    </location>
</feature>
<evidence type="ECO:0000256" key="4">
    <source>
        <dbReference type="ARBA" id="ARBA00022741"/>
    </source>
</evidence>
<dbReference type="InterPro" id="IPR059000">
    <property type="entry name" value="ATPase_P-type_domA"/>
</dbReference>
<evidence type="ECO:0000256" key="3">
    <source>
        <dbReference type="ARBA" id="ARBA00022692"/>
    </source>
</evidence>
<dbReference type="GO" id="GO:0005524">
    <property type="term" value="F:ATP binding"/>
    <property type="evidence" value="ECO:0007669"/>
    <property type="project" value="UniProtKB-KW"/>
</dbReference>
<accession>A0A0E9LZS0</accession>
<dbReference type="InterPro" id="IPR023298">
    <property type="entry name" value="ATPase_P-typ_TM_dom_sf"/>
</dbReference>
<feature type="transmembrane region" description="Helical" evidence="11">
    <location>
        <begin position="254"/>
        <end position="272"/>
    </location>
</feature>
<evidence type="ECO:0000256" key="8">
    <source>
        <dbReference type="ARBA" id="ARBA00022989"/>
    </source>
</evidence>
<dbReference type="GO" id="GO:0016020">
    <property type="term" value="C:membrane"/>
    <property type="evidence" value="ECO:0007669"/>
    <property type="project" value="InterPro"/>
</dbReference>
<dbReference type="Gene3D" id="1.20.1110.10">
    <property type="entry name" value="Calcium-transporting ATPase, transmembrane domain"/>
    <property type="match status" value="1"/>
</dbReference>
<keyword evidence="7" id="KW-1278">Translocase</keyword>
<dbReference type="InterPro" id="IPR023214">
    <property type="entry name" value="HAD_sf"/>
</dbReference>
<evidence type="ECO:0000256" key="9">
    <source>
        <dbReference type="ARBA" id="ARBA00023136"/>
    </source>
</evidence>
<dbReference type="FunFam" id="2.70.150.10:FF:000160">
    <property type="entry name" value="Sarcoplasmic/endoplasmic reticulum calcium ATPase 1"/>
    <property type="match status" value="1"/>
</dbReference>
<gene>
    <name evidence="13" type="ORF">JCM15548_13121</name>
</gene>
<comment type="caution">
    <text evidence="13">The sequence shown here is derived from an EMBL/GenBank/DDBJ whole genome shotgun (WGS) entry which is preliminary data.</text>
</comment>
<comment type="subcellular location">
    <subcellularLocation>
        <location evidence="1">Endomembrane system</location>
        <topology evidence="1">Multi-pass membrane protein</topology>
    </subcellularLocation>
</comment>
<dbReference type="RefSeq" id="WP_227625798.1">
    <property type="nucleotide sequence ID" value="NZ_BAZW01000030.1"/>
</dbReference>
<dbReference type="PANTHER" id="PTHR42861">
    <property type="entry name" value="CALCIUM-TRANSPORTING ATPASE"/>
    <property type="match status" value="1"/>
</dbReference>
<dbReference type="Gene3D" id="2.70.150.10">
    <property type="entry name" value="Calcium-transporting ATPase, cytoplasmic transduction domain A"/>
    <property type="match status" value="1"/>
</dbReference>
<dbReference type="SUPFAM" id="SSF81653">
    <property type="entry name" value="Calcium ATPase, transduction domain A"/>
    <property type="match status" value="1"/>
</dbReference>
<reference evidence="13 14" key="1">
    <citation type="journal article" date="2015" name="Microbes Environ.">
        <title>Distribution and evolution of nitrogen fixation genes in the phylum bacteroidetes.</title>
        <authorList>
            <person name="Inoue J."/>
            <person name="Oshima K."/>
            <person name="Suda W."/>
            <person name="Sakamoto M."/>
            <person name="Iino T."/>
            <person name="Noda S."/>
            <person name="Hongoh Y."/>
            <person name="Hattori M."/>
            <person name="Ohkuma M."/>
        </authorList>
    </citation>
    <scope>NUCLEOTIDE SEQUENCE [LARGE SCALE GENOMIC DNA]</scope>
    <source>
        <strain evidence="13">JCM 15548</strain>
    </source>
</reference>
<evidence type="ECO:0000256" key="11">
    <source>
        <dbReference type="SAM" id="Phobius"/>
    </source>
</evidence>
<dbReference type="AlphaFoldDB" id="A0A0E9LZS0"/>
<dbReference type="PRINTS" id="PR00119">
    <property type="entry name" value="CATATPASE"/>
</dbReference>
<evidence type="ECO:0000256" key="1">
    <source>
        <dbReference type="ARBA" id="ARBA00004127"/>
    </source>
</evidence>
<evidence type="ECO:0000313" key="14">
    <source>
        <dbReference type="Proteomes" id="UP000032900"/>
    </source>
</evidence>
<evidence type="ECO:0000256" key="10">
    <source>
        <dbReference type="SAM" id="MobiDB-lite"/>
    </source>
</evidence>
<dbReference type="SMART" id="SM00831">
    <property type="entry name" value="Cation_ATPase_N"/>
    <property type="match status" value="1"/>
</dbReference>
<dbReference type="Gene3D" id="3.40.50.1000">
    <property type="entry name" value="HAD superfamily/HAD-like"/>
    <property type="match status" value="1"/>
</dbReference>
<protein>
    <submittedName>
        <fullName evidence="13">Cation transporting ATPase, N-terminal:Haloacid dehalogenase-like hydrolase:Cation transporting ATPase, C-terminal:E1-E2 ATPase-associated region</fullName>
    </submittedName>
</protein>
<feature type="transmembrane region" description="Helical" evidence="11">
    <location>
        <begin position="284"/>
        <end position="308"/>
    </location>
</feature>
<keyword evidence="3 11" id="KW-0812">Transmembrane</keyword>
<keyword evidence="14" id="KW-1185">Reference proteome</keyword>
<evidence type="ECO:0000256" key="5">
    <source>
        <dbReference type="ARBA" id="ARBA00022840"/>
    </source>
</evidence>
<dbReference type="Pfam" id="PF00122">
    <property type="entry name" value="E1-E2_ATPase"/>
    <property type="match status" value="1"/>
</dbReference>
<evidence type="ECO:0000256" key="7">
    <source>
        <dbReference type="ARBA" id="ARBA00022967"/>
    </source>
</evidence>
<keyword evidence="2" id="KW-0597">Phosphoprotein</keyword>
<evidence type="ECO:0000259" key="12">
    <source>
        <dbReference type="SMART" id="SM00831"/>
    </source>
</evidence>
<feature type="domain" description="Cation-transporting P-type ATPase N-terminal" evidence="12">
    <location>
        <begin position="12"/>
        <end position="86"/>
    </location>
</feature>
<proteinExistence type="predicted"/>
<dbReference type="PRINTS" id="PR00121">
    <property type="entry name" value="NAKATPASE"/>
</dbReference>
<feature type="transmembrane region" description="Helical" evidence="11">
    <location>
        <begin position="90"/>
        <end position="106"/>
    </location>
</feature>
<dbReference type="GO" id="GO:0012505">
    <property type="term" value="C:endomembrane system"/>
    <property type="evidence" value="ECO:0007669"/>
    <property type="project" value="UniProtKB-SubCell"/>
</dbReference>